<feature type="transmembrane region" description="Helical" evidence="1">
    <location>
        <begin position="32"/>
        <end position="50"/>
    </location>
</feature>
<dbReference type="Proteomes" id="UP000589520">
    <property type="component" value="Unassembled WGS sequence"/>
</dbReference>
<name>A0A7Y9PHL9_9BACT</name>
<evidence type="ECO:0000313" key="2">
    <source>
        <dbReference type="EMBL" id="NYF79996.1"/>
    </source>
</evidence>
<dbReference type="GO" id="GO:0030246">
    <property type="term" value="F:carbohydrate binding"/>
    <property type="evidence" value="ECO:0007669"/>
    <property type="project" value="InterPro"/>
</dbReference>
<gene>
    <name evidence="2" type="ORF">HDF17_002316</name>
</gene>
<evidence type="ECO:0000256" key="1">
    <source>
        <dbReference type="SAM" id="Phobius"/>
    </source>
</evidence>
<dbReference type="InterPro" id="IPR011013">
    <property type="entry name" value="Gal_mutarotase_sf_dom"/>
</dbReference>
<dbReference type="SUPFAM" id="SSF74650">
    <property type="entry name" value="Galactose mutarotase-like"/>
    <property type="match status" value="1"/>
</dbReference>
<dbReference type="RefSeq" id="WP_246301853.1">
    <property type="nucleotide sequence ID" value="NZ_JACCCW010000002.1"/>
</dbReference>
<comment type="caution">
    <text evidence="2">The sequence shown here is derived from an EMBL/GenBank/DDBJ whole genome shotgun (WGS) entry which is preliminary data.</text>
</comment>
<accession>A0A7Y9PHL9</accession>
<dbReference type="GO" id="GO:0016853">
    <property type="term" value="F:isomerase activity"/>
    <property type="evidence" value="ECO:0007669"/>
    <property type="project" value="InterPro"/>
</dbReference>
<proteinExistence type="predicted"/>
<dbReference type="AlphaFoldDB" id="A0A7Y9PHL9"/>
<dbReference type="InterPro" id="IPR008183">
    <property type="entry name" value="Aldose_1/G6P_1-epimerase"/>
</dbReference>
<keyword evidence="1" id="KW-1133">Transmembrane helix</keyword>
<keyword evidence="1" id="KW-0472">Membrane</keyword>
<evidence type="ECO:0000313" key="3">
    <source>
        <dbReference type="Proteomes" id="UP000589520"/>
    </source>
</evidence>
<keyword evidence="3" id="KW-1185">Reference proteome</keyword>
<dbReference type="InterPro" id="IPR014718">
    <property type="entry name" value="GH-type_carb-bd"/>
</dbReference>
<dbReference type="Gene3D" id="2.70.98.10">
    <property type="match status" value="1"/>
</dbReference>
<keyword evidence="1" id="KW-0812">Transmembrane</keyword>
<protein>
    <submittedName>
        <fullName evidence="2">Galactose mutarotase-like enzyme</fullName>
    </submittedName>
</protein>
<dbReference type="EMBL" id="JACCCW010000002">
    <property type="protein sequence ID" value="NYF79996.1"/>
    <property type="molecule type" value="Genomic_DNA"/>
</dbReference>
<dbReference type="Pfam" id="PF01263">
    <property type="entry name" value="Aldose_epim"/>
    <property type="match status" value="1"/>
</dbReference>
<dbReference type="GO" id="GO:0005975">
    <property type="term" value="P:carbohydrate metabolic process"/>
    <property type="evidence" value="ECO:0007669"/>
    <property type="project" value="InterPro"/>
</dbReference>
<sequence length="448" mass="47005">MEDPRISRMYAAMIGRAASRTFTKLKRGLHSTTTWIVLIVLALIGTGIAIRERGRGHLTKLKSELAGPAPVEPGPTPQPGGQNAIVLTRMQQAGGITPEFLSATLLPGRGMNVLQITAYLPGKGEVPLLVSPPLEVAAKAMTGIDSDVNGEASLAIGGAFEVPWAGQISGTALQGGTSVPANWEGRVLALPINAVSSKTDGLQSSAGGLMLKLGASSSGTDAMPDGGLAQATFTTGNFGGHWPSKTEVKTTVLLSARTMDLTVVAKNVGTEPEPMGIGWRPRFAIPSGDRSQVMIKLPSTTRIETSSEASGLPTGRLLPTGKTAYDFSQNKGAALKSMSLNDTFVHLQGGMLSSGPEVELRDPVAGYGLHMTMLSASIKAIRVYAPANKAMVSIDPQSNYGDPFGREWSKDEDTGLVVLHPGESMQWKIRLELFQPSTSTSGQPIGQP</sequence>
<organism evidence="2 3">
    <name type="scientific">Granulicella arctica</name>
    <dbReference type="NCBI Taxonomy" id="940613"/>
    <lineage>
        <taxon>Bacteria</taxon>
        <taxon>Pseudomonadati</taxon>
        <taxon>Acidobacteriota</taxon>
        <taxon>Terriglobia</taxon>
        <taxon>Terriglobales</taxon>
        <taxon>Acidobacteriaceae</taxon>
        <taxon>Granulicella</taxon>
    </lineage>
</organism>
<reference evidence="2 3" key="1">
    <citation type="submission" date="2020-07" db="EMBL/GenBank/DDBJ databases">
        <title>Genomic Encyclopedia of Type Strains, Phase IV (KMG-V): Genome sequencing to study the core and pangenomes of soil and plant-associated prokaryotes.</title>
        <authorList>
            <person name="Whitman W."/>
        </authorList>
    </citation>
    <scope>NUCLEOTIDE SEQUENCE [LARGE SCALE GENOMIC DNA]</scope>
    <source>
        <strain evidence="2 3">X4EP2</strain>
    </source>
</reference>